<reference evidence="1" key="1">
    <citation type="journal article" date="2020" name="mSystems">
        <title>Genome- and Community-Level Interaction Insights into Carbon Utilization and Element Cycling Functions of Hydrothermarchaeota in Hydrothermal Sediment.</title>
        <authorList>
            <person name="Zhou Z."/>
            <person name="Liu Y."/>
            <person name="Xu W."/>
            <person name="Pan J."/>
            <person name="Luo Z.H."/>
            <person name="Li M."/>
        </authorList>
    </citation>
    <scope>NUCLEOTIDE SEQUENCE [LARGE SCALE GENOMIC DNA]</scope>
    <source>
        <strain evidence="1">SpSt-374</strain>
    </source>
</reference>
<dbReference type="AlphaFoldDB" id="A0A7C3VNY6"/>
<comment type="caution">
    <text evidence="1">The sequence shown here is derived from an EMBL/GenBank/DDBJ whole genome shotgun (WGS) entry which is preliminary data.</text>
</comment>
<gene>
    <name evidence="1" type="ORF">ENR15_09830</name>
</gene>
<dbReference type="EMBL" id="DSPX01000096">
    <property type="protein sequence ID" value="HGG00930.1"/>
    <property type="molecule type" value="Genomic_DNA"/>
</dbReference>
<accession>A0A7C3VNY6</accession>
<organism evidence="1">
    <name type="scientific">Planktothricoides sp. SpSt-374</name>
    <dbReference type="NCBI Taxonomy" id="2282167"/>
    <lineage>
        <taxon>Bacteria</taxon>
        <taxon>Bacillati</taxon>
        <taxon>Cyanobacteriota</taxon>
        <taxon>Cyanophyceae</taxon>
        <taxon>Oscillatoriophycideae</taxon>
        <taxon>Oscillatoriales</taxon>
        <taxon>Oscillatoriaceae</taxon>
        <taxon>Planktothricoides</taxon>
    </lineage>
</organism>
<evidence type="ECO:0000313" key="1">
    <source>
        <dbReference type="EMBL" id="HGG00930.1"/>
    </source>
</evidence>
<sequence>MPTTAFWRCFLPSLAIQLATPRINIVSETTTAPANGNAAAAETNEVTEEITVKSKKAEEPTTSSAIQVAQPHLPGNRPVSPSAIIVHHTMYASGIRPVVSSGIEIFDTMSASGIRPISASTLHVTGNIGLRPIASNVLEESDTLMGYID</sequence>
<proteinExistence type="predicted"/>
<protein>
    <submittedName>
        <fullName evidence="1">Uncharacterized protein</fullName>
    </submittedName>
</protein>
<name>A0A7C3VNY6_9CYAN</name>